<dbReference type="InterPro" id="IPR050827">
    <property type="entry name" value="CRP1_MDG1_kinase"/>
</dbReference>
<dbReference type="PANTHER" id="PTHR10343:SF81">
    <property type="entry name" value="CRUCIFORM DNA-RECOGNIZING PROTEIN 1-RELATED"/>
    <property type="match status" value="1"/>
</dbReference>
<dbReference type="PANTHER" id="PTHR10343">
    <property type="entry name" value="5'-AMP-ACTIVATED PROTEIN KINASE , BETA SUBUNIT"/>
    <property type="match status" value="1"/>
</dbReference>
<dbReference type="GO" id="GO:0031588">
    <property type="term" value="C:nucleotide-activated protein kinase complex"/>
    <property type="evidence" value="ECO:0007669"/>
    <property type="project" value="TreeGrafter"/>
</dbReference>
<proteinExistence type="inferred from homology"/>
<dbReference type="GO" id="GO:0007165">
    <property type="term" value="P:signal transduction"/>
    <property type="evidence" value="ECO:0007669"/>
    <property type="project" value="TreeGrafter"/>
</dbReference>
<evidence type="ECO:0000256" key="1">
    <source>
        <dbReference type="ARBA" id="ARBA00038216"/>
    </source>
</evidence>
<sequence>MVLSYGLWETSLLLKPGKYQFKFIVDGVWTCDTVRPTCYDHSGNLNNTLEVAADPPLVEEKVGRTSAHGSRSASPVPRLQVQKGTPPTLETPVQTPPMKSPPGPAPGPVPGPPKPALHRQIEAKSFMTTERPDHANPTHAGRNPSPLRPPSQGNSSDNLTSNGTAPGWAPPIVSRKEANPPPKLPPVPPNQSPRSSPEPSPPRDSPKAQDPPNPEDAKDDTIAKLFKVHQQLQIYQKKQSLKHTKPEQHPTPNPVNYSKQLGSFYEDNFDLSTENGDIRKFFDRRNIYVDNSVKEACASHRFVRLCQQKIIVVVLSGEIEEGKVESAKEVWKRMTLSAMKEPGCLFYNWSEFPDGQFVSTQLFVDSGAVIDHFHHTILIFAKELGESCSDLEFRVMGDIPSEEKEIFDTLCQFGSNSVGHSKIRYKLRV</sequence>
<dbReference type="InterPro" id="IPR014756">
    <property type="entry name" value="Ig_E-set"/>
</dbReference>
<dbReference type="InterPro" id="IPR011008">
    <property type="entry name" value="Dimeric_a/b-barrel"/>
</dbReference>
<feature type="region of interest" description="Disordered" evidence="2">
    <location>
        <begin position="61"/>
        <end position="117"/>
    </location>
</feature>
<dbReference type="GO" id="GO:0005737">
    <property type="term" value="C:cytoplasm"/>
    <property type="evidence" value="ECO:0007669"/>
    <property type="project" value="TreeGrafter"/>
</dbReference>
<dbReference type="Gene3D" id="2.60.40.10">
    <property type="entry name" value="Immunoglobulins"/>
    <property type="match status" value="1"/>
</dbReference>
<comment type="similarity">
    <text evidence="1">Belongs to the CRP1/MDG1 family.</text>
</comment>
<reference evidence="4" key="1">
    <citation type="journal article" date="2020" name="J. Eukaryot. Microbiol.">
        <title>De novo Sequencing, Assembly and Annotation of the Transcriptome for the Free-Living Testate Amoeba Arcella intermedia.</title>
        <authorList>
            <person name="Ribeiro G.M."/>
            <person name="Porfirio-Sousa A.L."/>
            <person name="Maurer-Alcala X.X."/>
            <person name="Katz L.A."/>
            <person name="Lahr D.J.G."/>
        </authorList>
    </citation>
    <scope>NUCLEOTIDE SEQUENCE</scope>
</reference>
<dbReference type="SUPFAM" id="SSF54909">
    <property type="entry name" value="Dimeric alpha+beta barrel"/>
    <property type="match status" value="1"/>
</dbReference>
<feature type="domain" description="AMP-activated protein kinase glycogen-binding" evidence="3">
    <location>
        <begin position="7"/>
        <end position="54"/>
    </location>
</feature>
<dbReference type="Pfam" id="PF16561">
    <property type="entry name" value="AMPK1_CBM"/>
    <property type="match status" value="1"/>
</dbReference>
<dbReference type="InterPro" id="IPR013783">
    <property type="entry name" value="Ig-like_fold"/>
</dbReference>
<dbReference type="InterPro" id="IPR032640">
    <property type="entry name" value="AMPK1_CBM"/>
</dbReference>
<feature type="compositionally biased region" description="Pro residues" evidence="2">
    <location>
        <begin position="94"/>
        <end position="115"/>
    </location>
</feature>
<dbReference type="GO" id="GO:0019901">
    <property type="term" value="F:protein kinase binding"/>
    <property type="evidence" value="ECO:0007669"/>
    <property type="project" value="TreeGrafter"/>
</dbReference>
<dbReference type="CDD" id="cd02859">
    <property type="entry name" value="E_set_AMPKbeta_like_N"/>
    <property type="match status" value="1"/>
</dbReference>
<dbReference type="GO" id="GO:0005634">
    <property type="term" value="C:nucleus"/>
    <property type="evidence" value="ECO:0007669"/>
    <property type="project" value="TreeGrafter"/>
</dbReference>
<feature type="region of interest" description="Disordered" evidence="2">
    <location>
        <begin position="130"/>
        <end position="218"/>
    </location>
</feature>
<feature type="compositionally biased region" description="Polar residues" evidence="2">
    <location>
        <begin position="151"/>
        <end position="164"/>
    </location>
</feature>
<accession>A0A6B2L3T1</accession>
<dbReference type="EMBL" id="GIBP01002637">
    <property type="protein sequence ID" value="NDV31606.1"/>
    <property type="molecule type" value="Transcribed_RNA"/>
</dbReference>
<dbReference type="AlphaFoldDB" id="A0A6B2L3T1"/>
<dbReference type="SUPFAM" id="SSF81296">
    <property type="entry name" value="E set domains"/>
    <property type="match status" value="1"/>
</dbReference>
<name>A0A6B2L3T1_9EUKA</name>
<organism evidence="4">
    <name type="scientific">Arcella intermedia</name>
    <dbReference type="NCBI Taxonomy" id="1963864"/>
    <lineage>
        <taxon>Eukaryota</taxon>
        <taxon>Amoebozoa</taxon>
        <taxon>Tubulinea</taxon>
        <taxon>Elardia</taxon>
        <taxon>Arcellinida</taxon>
        <taxon>Sphaerothecina</taxon>
        <taxon>Arcellidae</taxon>
        <taxon>Arcella</taxon>
    </lineage>
</organism>
<evidence type="ECO:0000259" key="3">
    <source>
        <dbReference type="Pfam" id="PF16561"/>
    </source>
</evidence>
<evidence type="ECO:0000256" key="2">
    <source>
        <dbReference type="SAM" id="MobiDB-lite"/>
    </source>
</evidence>
<protein>
    <recommendedName>
        <fullName evidence="3">AMP-activated protein kinase glycogen-binding domain-containing protein</fullName>
    </recommendedName>
</protein>
<feature type="compositionally biased region" description="Pro residues" evidence="2">
    <location>
        <begin position="179"/>
        <end position="214"/>
    </location>
</feature>
<evidence type="ECO:0000313" key="4">
    <source>
        <dbReference type="EMBL" id="NDV31606.1"/>
    </source>
</evidence>